<dbReference type="EMBL" id="SSTD01008722">
    <property type="protein sequence ID" value="TYK15047.1"/>
    <property type="molecule type" value="Genomic_DNA"/>
</dbReference>
<feature type="region of interest" description="Disordered" evidence="1">
    <location>
        <begin position="1"/>
        <end position="49"/>
    </location>
</feature>
<dbReference type="Proteomes" id="UP000321947">
    <property type="component" value="Unassembled WGS sequence"/>
</dbReference>
<evidence type="ECO:0000313" key="5">
    <source>
        <dbReference type="Proteomes" id="UP000321947"/>
    </source>
</evidence>
<reference evidence="4 5" key="1">
    <citation type="submission" date="2019-08" db="EMBL/GenBank/DDBJ databases">
        <title>Draft genome sequences of two oriental melons (Cucumis melo L. var makuwa).</title>
        <authorList>
            <person name="Kwon S.-Y."/>
        </authorList>
    </citation>
    <scope>NUCLEOTIDE SEQUENCE [LARGE SCALE GENOMIC DNA]</scope>
    <source>
        <strain evidence="5">cv. Chang Bougi</strain>
        <strain evidence="4">cv. SW 3</strain>
        <tissue evidence="2">Leaf</tissue>
    </source>
</reference>
<feature type="compositionally biased region" description="Polar residues" evidence="1">
    <location>
        <begin position="1"/>
        <end position="16"/>
    </location>
</feature>
<evidence type="ECO:0000313" key="3">
    <source>
        <dbReference type="EMBL" id="TYK15047.1"/>
    </source>
</evidence>
<protein>
    <submittedName>
        <fullName evidence="2">Uncharacterized protein</fullName>
    </submittedName>
</protein>
<dbReference type="AlphaFoldDB" id="A0A5A7UI31"/>
<comment type="caution">
    <text evidence="2">The sequence shown here is derived from an EMBL/GenBank/DDBJ whole genome shotgun (WGS) entry which is preliminary data.</text>
</comment>
<evidence type="ECO:0000313" key="4">
    <source>
        <dbReference type="Proteomes" id="UP000321393"/>
    </source>
</evidence>
<dbReference type="Proteomes" id="UP000321393">
    <property type="component" value="Unassembled WGS sequence"/>
</dbReference>
<organism evidence="2 4">
    <name type="scientific">Cucumis melo var. makuwa</name>
    <name type="common">Oriental melon</name>
    <dbReference type="NCBI Taxonomy" id="1194695"/>
    <lineage>
        <taxon>Eukaryota</taxon>
        <taxon>Viridiplantae</taxon>
        <taxon>Streptophyta</taxon>
        <taxon>Embryophyta</taxon>
        <taxon>Tracheophyta</taxon>
        <taxon>Spermatophyta</taxon>
        <taxon>Magnoliopsida</taxon>
        <taxon>eudicotyledons</taxon>
        <taxon>Gunneridae</taxon>
        <taxon>Pentapetalae</taxon>
        <taxon>rosids</taxon>
        <taxon>fabids</taxon>
        <taxon>Cucurbitales</taxon>
        <taxon>Cucurbitaceae</taxon>
        <taxon>Benincaseae</taxon>
        <taxon>Cucumis</taxon>
    </lineage>
</organism>
<name>A0A5A7UI31_CUCMM</name>
<gene>
    <name evidence="3" type="ORF">E5676_scaffold45G00950</name>
    <name evidence="2" type="ORF">E6C27_scaffold131G001560</name>
</gene>
<proteinExistence type="predicted"/>
<dbReference type="EMBL" id="SSTE01008862">
    <property type="protein sequence ID" value="KAA0054217.1"/>
    <property type="molecule type" value="Genomic_DNA"/>
</dbReference>
<evidence type="ECO:0000256" key="1">
    <source>
        <dbReference type="SAM" id="MobiDB-lite"/>
    </source>
</evidence>
<accession>A0A5A7UI31</accession>
<evidence type="ECO:0000313" key="2">
    <source>
        <dbReference type="EMBL" id="KAA0054217.1"/>
    </source>
</evidence>
<sequence length="173" mass="19481">MRSFRRNNPQSNTYNSRWKDHPNLRWGPQDQKLFNTSSSSSSSQGCRYRSPSLHSIRFRRLPSSDRLPPQNLSIQVVVEAESCHEASFIFVVQHHHRPSLIDHHSAPPSTTIRSVVSSCCIGRSWSAIQAAHASHPFAEPSLPFFEPHTQPSAVSQAVLLLLQLSRTHEPPSS</sequence>